<accession>A0ABQ6ARD8</accession>
<dbReference type="Pfam" id="PF04002">
    <property type="entry name" value="RadC"/>
    <property type="match status" value="1"/>
</dbReference>
<evidence type="ECO:0000313" key="3">
    <source>
        <dbReference type="EMBL" id="GLR83479.1"/>
    </source>
</evidence>
<protein>
    <recommendedName>
        <fullName evidence="2">RadC-like JAB domain-containing protein</fullName>
    </recommendedName>
</protein>
<organism evidence="3 4">
    <name type="scientific">Bradyrhizobium iriomotense</name>
    <dbReference type="NCBI Taxonomy" id="441950"/>
    <lineage>
        <taxon>Bacteria</taxon>
        <taxon>Pseudomonadati</taxon>
        <taxon>Pseudomonadota</taxon>
        <taxon>Alphaproteobacteria</taxon>
        <taxon>Hyphomicrobiales</taxon>
        <taxon>Nitrobacteraceae</taxon>
        <taxon>Bradyrhizobium</taxon>
    </lineage>
</organism>
<dbReference type="InterPro" id="IPR001405">
    <property type="entry name" value="UPF0758"/>
</dbReference>
<keyword evidence="4" id="KW-1185">Reference proteome</keyword>
<dbReference type="Gene3D" id="3.40.140.10">
    <property type="entry name" value="Cytidine Deaminase, domain 2"/>
    <property type="match status" value="1"/>
</dbReference>
<dbReference type="InterPro" id="IPR025657">
    <property type="entry name" value="RadC_JAB"/>
</dbReference>
<keyword evidence="1" id="KW-0482">Metalloprotease</keyword>
<dbReference type="EMBL" id="BSOW01000001">
    <property type="protein sequence ID" value="GLR83479.1"/>
    <property type="molecule type" value="Genomic_DNA"/>
</dbReference>
<dbReference type="Proteomes" id="UP001156905">
    <property type="component" value="Unassembled WGS sequence"/>
</dbReference>
<keyword evidence="1" id="KW-0645">Protease</keyword>
<sequence length="103" mass="11474">MRCMSPEVALRFSWRSVVACLRLGVDRTLLASCKNVEIDPKRTSCRPVVLMHNHLGGDPTPSRADIEMTRVIVEIAKQFGIAIQDHIIVGKQGHASLKELKLI</sequence>
<dbReference type="PANTHER" id="PTHR30471:SF3">
    <property type="entry name" value="UPF0758 PROTEIN YEES-RELATED"/>
    <property type="match status" value="1"/>
</dbReference>
<name>A0ABQ6ARD8_9BRAD</name>
<comment type="caution">
    <text evidence="3">The sequence shown here is derived from an EMBL/GenBank/DDBJ whole genome shotgun (WGS) entry which is preliminary data.</text>
</comment>
<feature type="domain" description="RadC-like JAB" evidence="2">
    <location>
        <begin position="42"/>
        <end position="101"/>
    </location>
</feature>
<evidence type="ECO:0000256" key="1">
    <source>
        <dbReference type="ARBA" id="ARBA00023049"/>
    </source>
</evidence>
<evidence type="ECO:0000313" key="4">
    <source>
        <dbReference type="Proteomes" id="UP001156905"/>
    </source>
</evidence>
<proteinExistence type="predicted"/>
<dbReference type="PANTHER" id="PTHR30471">
    <property type="entry name" value="DNA REPAIR PROTEIN RADC"/>
    <property type="match status" value="1"/>
</dbReference>
<evidence type="ECO:0000259" key="2">
    <source>
        <dbReference type="Pfam" id="PF04002"/>
    </source>
</evidence>
<keyword evidence="1" id="KW-0378">Hydrolase</keyword>
<gene>
    <name evidence="3" type="ORF">GCM10007857_01890</name>
</gene>
<reference evidence="4" key="1">
    <citation type="journal article" date="2019" name="Int. J. Syst. Evol. Microbiol.">
        <title>The Global Catalogue of Microorganisms (GCM) 10K type strain sequencing project: providing services to taxonomists for standard genome sequencing and annotation.</title>
        <authorList>
            <consortium name="The Broad Institute Genomics Platform"/>
            <consortium name="The Broad Institute Genome Sequencing Center for Infectious Disease"/>
            <person name="Wu L."/>
            <person name="Ma J."/>
        </authorList>
    </citation>
    <scope>NUCLEOTIDE SEQUENCE [LARGE SCALE GENOMIC DNA]</scope>
    <source>
        <strain evidence="4">NBRC 102520</strain>
    </source>
</reference>